<comment type="subcellular location">
    <subcellularLocation>
        <location evidence="1">Cytoplasm</location>
    </subcellularLocation>
</comment>
<keyword evidence="8" id="KW-1185">Reference proteome</keyword>
<keyword evidence="3" id="KW-0677">Repeat</keyword>
<reference evidence="7 8" key="1">
    <citation type="submission" date="2016-11" db="EMBL/GenBank/DDBJ databases">
        <title>The macronuclear genome of Stentor coeruleus: a giant cell with tiny introns.</title>
        <authorList>
            <person name="Slabodnick M."/>
            <person name="Ruby J.G."/>
            <person name="Reiff S.B."/>
            <person name="Swart E.C."/>
            <person name="Gosai S."/>
            <person name="Prabakaran S."/>
            <person name="Witkowska E."/>
            <person name="Larue G.E."/>
            <person name="Fisher S."/>
            <person name="Freeman R.M."/>
            <person name="Gunawardena J."/>
            <person name="Chu W."/>
            <person name="Stover N.A."/>
            <person name="Gregory B.D."/>
            <person name="Nowacki M."/>
            <person name="Derisi J."/>
            <person name="Roy S.W."/>
            <person name="Marshall W.F."/>
            <person name="Sood P."/>
        </authorList>
    </citation>
    <scope>NUCLEOTIDE SEQUENCE [LARGE SCALE GENOMIC DNA]</scope>
    <source>
        <strain evidence="7">WM001</strain>
    </source>
</reference>
<dbReference type="SUPFAM" id="SSF48452">
    <property type="entry name" value="TPR-like"/>
    <property type="match status" value="1"/>
</dbReference>
<gene>
    <name evidence="7" type="ORF">SteCoe_165</name>
</gene>
<dbReference type="InterPro" id="IPR027417">
    <property type="entry name" value="P-loop_NTPase"/>
</dbReference>
<keyword evidence="4" id="KW-0112">Calmodulin-binding</keyword>
<dbReference type="GO" id="GO:0051295">
    <property type="term" value="P:establishment of meiotic spindle localization"/>
    <property type="evidence" value="ECO:0007669"/>
    <property type="project" value="TreeGrafter"/>
</dbReference>
<dbReference type="GO" id="GO:0005516">
    <property type="term" value="F:calmodulin binding"/>
    <property type="evidence" value="ECO:0007669"/>
    <property type="project" value="UniProtKB-KW"/>
</dbReference>
<dbReference type="Pfam" id="PF00612">
    <property type="entry name" value="IQ"/>
    <property type="match status" value="3"/>
</dbReference>
<dbReference type="InterPro" id="IPR000048">
    <property type="entry name" value="IQ_motif_EF-hand-BS"/>
</dbReference>
<dbReference type="PANTHER" id="PTHR22706:SF1">
    <property type="entry name" value="ASSEMBLY FACTOR FOR SPINDLE MICROTUBULES"/>
    <property type="match status" value="1"/>
</dbReference>
<dbReference type="GO" id="GO:0005737">
    <property type="term" value="C:cytoplasm"/>
    <property type="evidence" value="ECO:0007669"/>
    <property type="project" value="UniProtKB-SubCell"/>
</dbReference>
<evidence type="ECO:0000256" key="5">
    <source>
        <dbReference type="SAM" id="Coils"/>
    </source>
</evidence>
<sequence>MSQKLIEMKIMSHNRQAMDFLRQQEFDLCLSHLNKAESILTSSGKFNNLNKLYGITLNNFGCYYRRTGNLITALNFLRKALEILIKPPIDVYHLGGTHLNICAIVSQTGDHEDALSHAIIALNLFTSKYLDDPSLLATLLVSYYNTGIEYEYLSQYTQACVVFTKALDLAIEKLGESHPLTISLKGSLASVNKKKSKLNVSPLRNRFRDIETRQVYTSQISTRRSTSINRKDSKKYRFLTGERLQPMLNNNLNFNIKTELGKKNIITGYGEKNPKSQRGTKSNQKDKESIKDRLVTSDNDRKSQYSKSIQTDINNSRNFTSAVYNAAVIIQKNWRRYKEKQKIKALKYKKELEKAENDAKKALDNLKSLQEKKKQLKKSGNIKKNLSRNQNAHKFSIQGCIIFIQKHVRMWIQRKKYLKIKESVIKIQKNVRKYQIQSLYSMIKEAVVFIQRWWRRVLRRKKRIKVNNN</sequence>
<evidence type="ECO:0000256" key="3">
    <source>
        <dbReference type="ARBA" id="ARBA00022737"/>
    </source>
</evidence>
<dbReference type="GO" id="GO:0000278">
    <property type="term" value="P:mitotic cell cycle"/>
    <property type="evidence" value="ECO:0007669"/>
    <property type="project" value="TreeGrafter"/>
</dbReference>
<keyword evidence="5" id="KW-0175">Coiled coil</keyword>
<comment type="caution">
    <text evidence="7">The sequence shown here is derived from an EMBL/GenBank/DDBJ whole genome shotgun (WGS) entry which is preliminary data.</text>
</comment>
<protein>
    <submittedName>
        <fullName evidence="7">Uncharacterized protein</fullName>
    </submittedName>
</protein>
<dbReference type="InterPro" id="IPR019734">
    <property type="entry name" value="TPR_rpt"/>
</dbReference>
<dbReference type="EMBL" id="MPUH01000002">
    <property type="protein sequence ID" value="OMJ96207.1"/>
    <property type="molecule type" value="Genomic_DNA"/>
</dbReference>
<feature type="region of interest" description="Disordered" evidence="6">
    <location>
        <begin position="267"/>
        <end position="309"/>
    </location>
</feature>
<accession>A0A1R2D4L0</accession>
<feature type="compositionally biased region" description="Basic and acidic residues" evidence="6">
    <location>
        <begin position="283"/>
        <end position="303"/>
    </location>
</feature>
<evidence type="ECO:0000256" key="2">
    <source>
        <dbReference type="ARBA" id="ARBA00022490"/>
    </source>
</evidence>
<dbReference type="AlphaFoldDB" id="A0A1R2D4L0"/>
<dbReference type="Pfam" id="PF13374">
    <property type="entry name" value="TPR_10"/>
    <property type="match status" value="1"/>
</dbReference>
<dbReference type="Gene3D" id="1.25.40.10">
    <property type="entry name" value="Tetratricopeptide repeat domain"/>
    <property type="match status" value="2"/>
</dbReference>
<evidence type="ECO:0000313" key="8">
    <source>
        <dbReference type="Proteomes" id="UP000187209"/>
    </source>
</evidence>
<dbReference type="PANTHER" id="PTHR22706">
    <property type="entry name" value="ASSEMBLY FACTOR FOR SPINDLE MICROTUBULES"/>
    <property type="match status" value="1"/>
</dbReference>
<dbReference type="SMART" id="SM00015">
    <property type="entry name" value="IQ"/>
    <property type="match status" value="4"/>
</dbReference>
<dbReference type="PROSITE" id="PS50096">
    <property type="entry name" value="IQ"/>
    <property type="match status" value="1"/>
</dbReference>
<evidence type="ECO:0000313" key="7">
    <source>
        <dbReference type="EMBL" id="OMJ96207.1"/>
    </source>
</evidence>
<keyword evidence="2" id="KW-0963">Cytoplasm</keyword>
<proteinExistence type="predicted"/>
<dbReference type="GO" id="GO:0000922">
    <property type="term" value="C:spindle pole"/>
    <property type="evidence" value="ECO:0007669"/>
    <property type="project" value="TreeGrafter"/>
</dbReference>
<dbReference type="InterPro" id="IPR051185">
    <property type="entry name" value="ASPM"/>
</dbReference>
<dbReference type="SUPFAM" id="SSF52540">
    <property type="entry name" value="P-loop containing nucleoside triphosphate hydrolases"/>
    <property type="match status" value="1"/>
</dbReference>
<dbReference type="Proteomes" id="UP000187209">
    <property type="component" value="Unassembled WGS sequence"/>
</dbReference>
<dbReference type="GO" id="GO:0007051">
    <property type="term" value="P:spindle organization"/>
    <property type="evidence" value="ECO:0007669"/>
    <property type="project" value="TreeGrafter"/>
</dbReference>
<dbReference type="InterPro" id="IPR011990">
    <property type="entry name" value="TPR-like_helical_dom_sf"/>
</dbReference>
<evidence type="ECO:0000256" key="6">
    <source>
        <dbReference type="SAM" id="MobiDB-lite"/>
    </source>
</evidence>
<dbReference type="Gene3D" id="1.20.5.190">
    <property type="match status" value="1"/>
</dbReference>
<evidence type="ECO:0000256" key="4">
    <source>
        <dbReference type="ARBA" id="ARBA00022860"/>
    </source>
</evidence>
<feature type="coiled-coil region" evidence="5">
    <location>
        <begin position="338"/>
        <end position="389"/>
    </location>
</feature>
<evidence type="ECO:0000256" key="1">
    <source>
        <dbReference type="ARBA" id="ARBA00004496"/>
    </source>
</evidence>
<dbReference type="SMART" id="SM00028">
    <property type="entry name" value="TPR"/>
    <property type="match status" value="3"/>
</dbReference>
<dbReference type="OrthoDB" id="2148418at2759"/>
<name>A0A1R2D4L0_9CILI</name>
<organism evidence="7 8">
    <name type="scientific">Stentor coeruleus</name>
    <dbReference type="NCBI Taxonomy" id="5963"/>
    <lineage>
        <taxon>Eukaryota</taxon>
        <taxon>Sar</taxon>
        <taxon>Alveolata</taxon>
        <taxon>Ciliophora</taxon>
        <taxon>Postciliodesmatophora</taxon>
        <taxon>Heterotrichea</taxon>
        <taxon>Heterotrichida</taxon>
        <taxon>Stentoridae</taxon>
        <taxon>Stentor</taxon>
    </lineage>
</organism>